<keyword evidence="3" id="KW-1185">Reference proteome</keyword>
<gene>
    <name evidence="2" type="ORF">ACFPOF_06620</name>
</gene>
<evidence type="ECO:0000256" key="1">
    <source>
        <dbReference type="SAM" id="MobiDB-lite"/>
    </source>
</evidence>
<proteinExistence type="predicted"/>
<feature type="compositionally biased region" description="Basic and acidic residues" evidence="1">
    <location>
        <begin position="105"/>
        <end position="114"/>
    </location>
</feature>
<evidence type="ECO:0000313" key="2">
    <source>
        <dbReference type="EMBL" id="MFC5402407.1"/>
    </source>
</evidence>
<feature type="region of interest" description="Disordered" evidence="1">
    <location>
        <begin position="105"/>
        <end position="134"/>
    </location>
</feature>
<organism evidence="2 3">
    <name type="scientific">Cohnella soli</name>
    <dbReference type="NCBI Taxonomy" id="425005"/>
    <lineage>
        <taxon>Bacteria</taxon>
        <taxon>Bacillati</taxon>
        <taxon>Bacillota</taxon>
        <taxon>Bacilli</taxon>
        <taxon>Bacillales</taxon>
        <taxon>Paenibacillaceae</taxon>
        <taxon>Cohnella</taxon>
    </lineage>
</organism>
<comment type="caution">
    <text evidence="2">The sequence shown here is derived from an EMBL/GenBank/DDBJ whole genome shotgun (WGS) entry which is preliminary data.</text>
</comment>
<protein>
    <submittedName>
        <fullName evidence="2">Uncharacterized protein</fullName>
    </submittedName>
</protein>
<evidence type="ECO:0000313" key="3">
    <source>
        <dbReference type="Proteomes" id="UP001596113"/>
    </source>
</evidence>
<dbReference type="RefSeq" id="WP_378130829.1">
    <property type="nucleotide sequence ID" value="NZ_JBHSMI010000012.1"/>
</dbReference>
<accession>A0ABW0HQP2</accession>
<reference evidence="3" key="1">
    <citation type="journal article" date="2019" name="Int. J. Syst. Evol. Microbiol.">
        <title>The Global Catalogue of Microorganisms (GCM) 10K type strain sequencing project: providing services to taxonomists for standard genome sequencing and annotation.</title>
        <authorList>
            <consortium name="The Broad Institute Genomics Platform"/>
            <consortium name="The Broad Institute Genome Sequencing Center for Infectious Disease"/>
            <person name="Wu L."/>
            <person name="Ma J."/>
        </authorList>
    </citation>
    <scope>NUCLEOTIDE SEQUENCE [LARGE SCALE GENOMIC DNA]</scope>
    <source>
        <strain evidence="3">CGMCC 1.18575</strain>
    </source>
</reference>
<sequence length="380" mass="43727">MRFRVEETIFDFEYLDEAEQDRLMASWHKSVAVECLCHGERHILNPLLYVKQVNDGLFFANYPSNAKNNVRHDYKCRYNRQGYRSLLQDKGVQVIDDEIRVNLDMDPSRPKSEKAAGPASAKLTDIKPRGKSEPTDRKVQLTTLFFTMLQEFKVTEFRPGGKRNIASRLYKIAKIIKVNGMPLFDMLYVADNKANWPKRDKHQFIIGWGRRSMPAIAHPTNPKFVRLPISSVDDPERLVTELTVLRSIYEQCTNPVPDVDSGYYVLFRGPTKKGDTNIWDRQLCFIPAEEQRTRIPVDSSAEAGLIQYLAEGRRHFERPLIGNVTELFSEQRIDIILHDTEPKTIIALDEGGSILQKKQDGYVGKGFQFIAWDGKDSFPL</sequence>
<dbReference type="Proteomes" id="UP001596113">
    <property type="component" value="Unassembled WGS sequence"/>
</dbReference>
<dbReference type="EMBL" id="JBHSMI010000012">
    <property type="protein sequence ID" value="MFC5402407.1"/>
    <property type="molecule type" value="Genomic_DNA"/>
</dbReference>
<name>A0ABW0HQP2_9BACL</name>
<feature type="compositionally biased region" description="Basic and acidic residues" evidence="1">
    <location>
        <begin position="124"/>
        <end position="134"/>
    </location>
</feature>